<keyword evidence="3 6" id="KW-0645">Protease</keyword>
<comment type="catalytic activity">
    <reaction evidence="1">
        <text>an L-aminoacyl-L-amino acid + H2O = 2 an L-alpha-amino acid</text>
        <dbReference type="Rhea" id="RHEA:48940"/>
        <dbReference type="ChEBI" id="CHEBI:15377"/>
        <dbReference type="ChEBI" id="CHEBI:59869"/>
        <dbReference type="ChEBI" id="CHEBI:77460"/>
        <dbReference type="EC" id="3.4.13.19"/>
    </reaction>
</comment>
<dbReference type="RefSeq" id="WP_006418284.1">
    <property type="nucleotide sequence ID" value="NZ_AENN01000015.1"/>
</dbReference>
<dbReference type="GO" id="GO:0016805">
    <property type="term" value="F:dipeptidase activity"/>
    <property type="evidence" value="ECO:0007669"/>
    <property type="project" value="UniProtKB-KW"/>
</dbReference>
<keyword evidence="8" id="KW-1185">Reference proteome</keyword>
<evidence type="ECO:0000256" key="5">
    <source>
        <dbReference type="ARBA" id="ARBA00022997"/>
    </source>
</evidence>
<organism evidence="7 8">
    <name type="scientific">Eremococcus coleocola ACS-139-V-Col8</name>
    <dbReference type="NCBI Taxonomy" id="908337"/>
    <lineage>
        <taxon>Bacteria</taxon>
        <taxon>Bacillati</taxon>
        <taxon>Bacillota</taxon>
        <taxon>Bacilli</taxon>
        <taxon>Lactobacillales</taxon>
        <taxon>Aerococcaceae</taxon>
        <taxon>Eremococcus</taxon>
    </lineage>
</organism>
<dbReference type="NCBIfam" id="NF033678">
    <property type="entry name" value="C69_fam_dipept"/>
    <property type="match status" value="1"/>
</dbReference>
<dbReference type="AlphaFoldDB" id="E4KPS4"/>
<dbReference type="Proteomes" id="UP000005990">
    <property type="component" value="Unassembled WGS sequence"/>
</dbReference>
<dbReference type="PANTHER" id="PTHR12994:SF17">
    <property type="entry name" value="LD30995P"/>
    <property type="match status" value="1"/>
</dbReference>
<reference evidence="7 8" key="1">
    <citation type="submission" date="2010-10" db="EMBL/GenBank/DDBJ databases">
        <authorList>
            <person name="Durkin A.S."/>
            <person name="Madupu R."/>
            <person name="Torralba M."/>
            <person name="Gillis M."/>
            <person name="Methe B."/>
            <person name="Sutton G."/>
            <person name="Nelson K.E."/>
        </authorList>
    </citation>
    <scope>NUCLEOTIDE SEQUENCE [LARGE SCALE GENOMIC DNA]</scope>
    <source>
        <strain evidence="7 8">ACS-139-V-Col8</strain>
    </source>
</reference>
<evidence type="ECO:0000256" key="3">
    <source>
        <dbReference type="ARBA" id="ARBA00022670"/>
    </source>
</evidence>
<protein>
    <recommendedName>
        <fullName evidence="6">Dipeptidase</fullName>
        <ecNumber evidence="6">3.4.-.-</ecNumber>
    </recommendedName>
</protein>
<accession>E4KPS4</accession>
<dbReference type="GO" id="GO:0006508">
    <property type="term" value="P:proteolysis"/>
    <property type="evidence" value="ECO:0007669"/>
    <property type="project" value="UniProtKB-KW"/>
</dbReference>
<evidence type="ECO:0000256" key="6">
    <source>
        <dbReference type="RuleBase" id="RU364089"/>
    </source>
</evidence>
<dbReference type="EC" id="3.4.-.-" evidence="6"/>
<dbReference type="STRING" id="908337.HMPREF9257_1563"/>
<dbReference type="PANTHER" id="PTHR12994">
    <property type="entry name" value="SECERNIN"/>
    <property type="match status" value="1"/>
</dbReference>
<keyword evidence="4 6" id="KW-0378">Hydrolase</keyword>
<evidence type="ECO:0000313" key="8">
    <source>
        <dbReference type="Proteomes" id="UP000005990"/>
    </source>
</evidence>
<dbReference type="Pfam" id="PF03577">
    <property type="entry name" value="Peptidase_C69"/>
    <property type="match status" value="1"/>
</dbReference>
<sequence>MACTTILIGKGASYDGSTMVARNEDSGAGSFIEKKKTVVLAQDQPRHYQSVLSHVKIDLPDNPMTYTVTPDALGKDGIYGAFGVNQANVAMSATETITSNARVLGADPLVEYHASQGQPGQADYVPEQVGGIGEEDFVTLVLPYIKSARQGVVRLGGLLEEFGTYEMNGIAFQDKHEIWWLETVGGHHWIAKRVPDDAYVMMPNQLGIDQFDLEDAFGAQNNHLCSADLKDFIQDHHLDLGQEGDFNPRWAFGSQSDADHVYNTPRAWVMGRYFNGKSYAWDGPQADFGPDSDNIPWALVPDRKITIEDVKTILSNHYQGTPYDVYDKKSSKPYRPIGINRNNVLGLIQIRPYVAPAIQAIEWLAFGSNPFNALIPFYANVKTMPSYLSQTNQMIRTDNFYWANRLIAALADPHYQKALPLIERYQLNLQAQGHAHLHKFDGLYVENKAVVDLCQEANQAMADLAKAATDKLLDQILFLASNRMQNSFHRSDG</sequence>
<dbReference type="InterPro" id="IPR005322">
    <property type="entry name" value="Peptidase_C69"/>
</dbReference>
<proteinExistence type="inferred from homology"/>
<dbReference type="EMBL" id="AENN01000015">
    <property type="protein sequence ID" value="EFR31081.1"/>
    <property type="molecule type" value="Genomic_DNA"/>
</dbReference>
<dbReference type="GO" id="GO:0070004">
    <property type="term" value="F:cysteine-type exopeptidase activity"/>
    <property type="evidence" value="ECO:0007669"/>
    <property type="project" value="InterPro"/>
</dbReference>
<evidence type="ECO:0000313" key="7">
    <source>
        <dbReference type="EMBL" id="EFR31081.1"/>
    </source>
</evidence>
<comment type="caution">
    <text evidence="7">The sequence shown here is derived from an EMBL/GenBank/DDBJ whole genome shotgun (WGS) entry which is preliminary data.</text>
</comment>
<comment type="similarity">
    <text evidence="2 6">Belongs to the peptidase C69 family.</text>
</comment>
<evidence type="ECO:0000256" key="4">
    <source>
        <dbReference type="ARBA" id="ARBA00022801"/>
    </source>
</evidence>
<keyword evidence="5 6" id="KW-0224">Dipeptidase</keyword>
<dbReference type="OrthoDB" id="9764088at2"/>
<dbReference type="MEROPS" id="C69.001"/>
<dbReference type="InterPro" id="IPR047804">
    <property type="entry name" value="C69_dipept_A-like"/>
</dbReference>
<gene>
    <name evidence="7" type="primary">pepD</name>
    <name evidence="7" type="ORF">HMPREF9257_1563</name>
</gene>
<evidence type="ECO:0000256" key="1">
    <source>
        <dbReference type="ARBA" id="ARBA00001670"/>
    </source>
</evidence>
<name>E4KPS4_9LACT</name>
<evidence type="ECO:0000256" key="2">
    <source>
        <dbReference type="ARBA" id="ARBA00007225"/>
    </source>
</evidence>
<dbReference type="eggNOG" id="COG4690">
    <property type="taxonomic scope" value="Bacteria"/>
</dbReference>